<dbReference type="Proteomes" id="UP000033684">
    <property type="component" value="Unassembled WGS sequence"/>
</dbReference>
<dbReference type="EMBL" id="LAJX01000264">
    <property type="protein sequence ID" value="KJV05248.1"/>
    <property type="molecule type" value="Genomic_DNA"/>
</dbReference>
<keyword evidence="2" id="KW-1185">Reference proteome</keyword>
<evidence type="ECO:0008006" key="3">
    <source>
        <dbReference type="Google" id="ProtNLM"/>
    </source>
</evidence>
<proteinExistence type="predicted"/>
<organism evidence="1 2">
    <name type="scientific">Methylocucumis oryzae</name>
    <dbReference type="NCBI Taxonomy" id="1632867"/>
    <lineage>
        <taxon>Bacteria</taxon>
        <taxon>Pseudomonadati</taxon>
        <taxon>Pseudomonadota</taxon>
        <taxon>Gammaproteobacteria</taxon>
        <taxon>Methylococcales</taxon>
        <taxon>Methylococcaceae</taxon>
        <taxon>Methylocucumis</taxon>
    </lineage>
</organism>
<name>A0A0F3IFE2_9GAMM</name>
<evidence type="ECO:0000313" key="2">
    <source>
        <dbReference type="Proteomes" id="UP000033684"/>
    </source>
</evidence>
<reference evidence="2" key="1">
    <citation type="submission" date="2015-03" db="EMBL/GenBank/DDBJ databases">
        <title>Draft genome sequence of a novel methanotroph (Sn10-6) isolated from flooded ricefield rhizosphere in India.</title>
        <authorList>
            <person name="Pandit P.S."/>
            <person name="Pore S.D."/>
            <person name="Arora P."/>
            <person name="Kapse N.G."/>
            <person name="Dhakephalkar P.K."/>
            <person name="Rahalkar M.C."/>
        </authorList>
    </citation>
    <scope>NUCLEOTIDE SEQUENCE [LARGE SCALE GENOMIC DNA]</scope>
    <source>
        <strain evidence="2">Sn10-6</strain>
    </source>
</reference>
<accession>A0A0F3IFE2</accession>
<reference evidence="1 2" key="2">
    <citation type="journal article" date="2016" name="Microb. Ecol.">
        <title>Genome Characteristics of a Novel Type I Methanotroph (Sn10-6) Isolated from a Flooded Indian Rice Field.</title>
        <authorList>
            <person name="Rahalkar M.C."/>
            <person name="Pandit P.S."/>
            <person name="Dhakephalkar P.K."/>
            <person name="Pore S."/>
            <person name="Arora P."/>
            <person name="Kapse N."/>
        </authorList>
    </citation>
    <scope>NUCLEOTIDE SEQUENCE [LARGE SCALE GENOMIC DNA]</scope>
    <source>
        <strain evidence="1 2">Sn10-6</strain>
    </source>
</reference>
<protein>
    <recommendedName>
        <fullName evidence="3">Peptidase C39-like domain-containing protein</fullName>
    </recommendedName>
</protein>
<gene>
    <name evidence="1" type="ORF">VZ94_19585</name>
</gene>
<dbReference type="AlphaFoldDB" id="A0A0F3IFE2"/>
<comment type="caution">
    <text evidence="1">The sequence shown here is derived from an EMBL/GenBank/DDBJ whole genome shotgun (WGS) entry which is preliminary data.</text>
</comment>
<evidence type="ECO:0000313" key="1">
    <source>
        <dbReference type="EMBL" id="KJV05248.1"/>
    </source>
</evidence>
<sequence length="163" mass="18954">MLFPDIPVDEIFYAMFSYYIKEYGDANTFINGMYRGKLNKILTETINRLQLECSIYRPFWNRPAVTLLEMHEKIMSCSVGSESVAILGYEHSRIDDSDRYSHWTVLRKVTDKSLITHDSSGESKRISLSKCRIWDNKSKHKTKPYKLSSTDLFILAMNGSEYA</sequence>